<keyword evidence="3" id="KW-1185">Reference proteome</keyword>
<dbReference type="Proteomes" id="UP001651158">
    <property type="component" value="Unassembled WGS sequence"/>
</dbReference>
<comment type="caution">
    <text evidence="2">The sequence shown here is derived from an EMBL/GenBank/DDBJ whole genome shotgun (WGS) entry which is preliminary data.</text>
</comment>
<organism evidence="2 3">
    <name type="scientific">Taenia crassiceps</name>
    <dbReference type="NCBI Taxonomy" id="6207"/>
    <lineage>
        <taxon>Eukaryota</taxon>
        <taxon>Metazoa</taxon>
        <taxon>Spiralia</taxon>
        <taxon>Lophotrochozoa</taxon>
        <taxon>Platyhelminthes</taxon>
        <taxon>Cestoda</taxon>
        <taxon>Eucestoda</taxon>
        <taxon>Cyclophyllidea</taxon>
        <taxon>Taeniidae</taxon>
        <taxon>Taenia</taxon>
    </lineage>
</organism>
<evidence type="ECO:0000256" key="1">
    <source>
        <dbReference type="SAM" id="MobiDB-lite"/>
    </source>
</evidence>
<gene>
    <name evidence="2" type="ORF">TcWFU_006093</name>
</gene>
<feature type="compositionally biased region" description="Polar residues" evidence="1">
    <location>
        <begin position="1"/>
        <end position="10"/>
    </location>
</feature>
<dbReference type="EMBL" id="JAKROA010000014">
    <property type="protein sequence ID" value="KAL5104108.1"/>
    <property type="molecule type" value="Genomic_DNA"/>
</dbReference>
<sequence length="165" mass="17893">MRDSSDSSTLAMPKTGKAISGGERKFDSPSGITVWPYYDLARCEARCVVKNAIRIAETIFQSGFIPQAESYHPVTPVTTKPWPLCEPKSYALDPPFHTKPIPGSNAFEYVSPKPLKARILVPASTEVAKNPLSLSGRLKPLTTAYALCQLNSRNAGNSPQASSQL</sequence>
<accession>A0ABR4Q417</accession>
<proteinExistence type="predicted"/>
<reference evidence="2 3" key="1">
    <citation type="journal article" date="2022" name="Front. Cell. Infect. Microbiol.">
        <title>The Genomes of Two Strains of Taenia crassiceps the Animal Model for the Study of Human Cysticercosis.</title>
        <authorList>
            <person name="Bobes R.J."/>
            <person name="Estrada K."/>
            <person name="Rios-Valencia D.G."/>
            <person name="Calderon-Gallegos A."/>
            <person name="de la Torre P."/>
            <person name="Carrero J.C."/>
            <person name="Sanchez-Flores A."/>
            <person name="Laclette J.P."/>
        </authorList>
    </citation>
    <scope>NUCLEOTIDE SEQUENCE [LARGE SCALE GENOMIC DNA]</scope>
    <source>
        <strain evidence="2">WFUcys</strain>
    </source>
</reference>
<protein>
    <submittedName>
        <fullName evidence="2">Uncharacterized protein</fullName>
    </submittedName>
</protein>
<feature type="region of interest" description="Disordered" evidence="1">
    <location>
        <begin position="1"/>
        <end position="24"/>
    </location>
</feature>
<evidence type="ECO:0000313" key="2">
    <source>
        <dbReference type="EMBL" id="KAL5104108.1"/>
    </source>
</evidence>
<name>A0ABR4Q417_9CEST</name>
<evidence type="ECO:0000313" key="3">
    <source>
        <dbReference type="Proteomes" id="UP001651158"/>
    </source>
</evidence>